<comment type="caution">
    <text evidence="2">The sequence shown here is derived from an EMBL/GenBank/DDBJ whole genome shotgun (WGS) entry which is preliminary data.</text>
</comment>
<keyword evidence="3" id="KW-1185">Reference proteome</keyword>
<sequence>MEEKQKMGRKLKRKMNDGSNSEDEEKKSDGDNEKKNDSGEGEDEKKSGDDSEKKPENSDETKDSIYKKDNLQSCLLASSQFTEIKSHQTKGGFRDLERGKK</sequence>
<feature type="region of interest" description="Disordered" evidence="1">
    <location>
        <begin position="1"/>
        <end position="71"/>
    </location>
</feature>
<dbReference type="Proteomes" id="UP001457282">
    <property type="component" value="Unassembled WGS sequence"/>
</dbReference>
<accession>A0AAW1WC41</accession>
<protein>
    <submittedName>
        <fullName evidence="2">Uncharacterized protein</fullName>
    </submittedName>
</protein>
<organism evidence="2 3">
    <name type="scientific">Rubus argutus</name>
    <name type="common">Southern blackberry</name>
    <dbReference type="NCBI Taxonomy" id="59490"/>
    <lineage>
        <taxon>Eukaryota</taxon>
        <taxon>Viridiplantae</taxon>
        <taxon>Streptophyta</taxon>
        <taxon>Embryophyta</taxon>
        <taxon>Tracheophyta</taxon>
        <taxon>Spermatophyta</taxon>
        <taxon>Magnoliopsida</taxon>
        <taxon>eudicotyledons</taxon>
        <taxon>Gunneridae</taxon>
        <taxon>Pentapetalae</taxon>
        <taxon>rosids</taxon>
        <taxon>fabids</taxon>
        <taxon>Rosales</taxon>
        <taxon>Rosaceae</taxon>
        <taxon>Rosoideae</taxon>
        <taxon>Rosoideae incertae sedis</taxon>
        <taxon>Rubus</taxon>
    </lineage>
</organism>
<evidence type="ECO:0000256" key="1">
    <source>
        <dbReference type="SAM" id="MobiDB-lite"/>
    </source>
</evidence>
<gene>
    <name evidence="2" type="ORF">M0R45_030064</name>
</gene>
<evidence type="ECO:0000313" key="2">
    <source>
        <dbReference type="EMBL" id="KAK9921559.1"/>
    </source>
</evidence>
<proteinExistence type="predicted"/>
<evidence type="ECO:0000313" key="3">
    <source>
        <dbReference type="Proteomes" id="UP001457282"/>
    </source>
</evidence>
<feature type="compositionally biased region" description="Basic and acidic residues" evidence="1">
    <location>
        <begin position="24"/>
        <end position="70"/>
    </location>
</feature>
<name>A0AAW1WC41_RUBAR</name>
<reference evidence="2 3" key="1">
    <citation type="journal article" date="2023" name="G3 (Bethesda)">
        <title>A chromosome-length genome assembly and annotation of blackberry (Rubus argutus, cv. 'Hillquist').</title>
        <authorList>
            <person name="Bruna T."/>
            <person name="Aryal R."/>
            <person name="Dudchenko O."/>
            <person name="Sargent D.J."/>
            <person name="Mead D."/>
            <person name="Buti M."/>
            <person name="Cavallini A."/>
            <person name="Hytonen T."/>
            <person name="Andres J."/>
            <person name="Pham M."/>
            <person name="Weisz D."/>
            <person name="Mascagni F."/>
            <person name="Usai G."/>
            <person name="Natali L."/>
            <person name="Bassil N."/>
            <person name="Fernandez G.E."/>
            <person name="Lomsadze A."/>
            <person name="Armour M."/>
            <person name="Olukolu B."/>
            <person name="Poorten T."/>
            <person name="Britton C."/>
            <person name="Davik J."/>
            <person name="Ashrafi H."/>
            <person name="Aiden E.L."/>
            <person name="Borodovsky M."/>
            <person name="Worthington M."/>
        </authorList>
    </citation>
    <scope>NUCLEOTIDE SEQUENCE [LARGE SCALE GENOMIC DNA]</scope>
    <source>
        <strain evidence="2">PI 553951</strain>
    </source>
</reference>
<dbReference type="EMBL" id="JBEDUW010000006">
    <property type="protein sequence ID" value="KAK9921559.1"/>
    <property type="molecule type" value="Genomic_DNA"/>
</dbReference>
<dbReference type="AlphaFoldDB" id="A0AAW1WC41"/>